<dbReference type="EMBL" id="JPFW01000008">
    <property type="protein sequence ID" value="KEQ40217.1"/>
    <property type="molecule type" value="Genomic_DNA"/>
</dbReference>
<dbReference type="RefSeq" id="WP_051734075.1">
    <property type="nucleotide sequence ID" value="NZ_JPFW01000008.1"/>
</dbReference>
<accession>A0A081QB94</accession>
<name>A0A081QB94_STRMT</name>
<dbReference type="Proteomes" id="UP000028030">
    <property type="component" value="Unassembled WGS sequence"/>
</dbReference>
<proteinExistence type="predicted"/>
<protein>
    <submittedName>
        <fullName evidence="1">Prevent-host-death family protein</fullName>
    </submittedName>
</protein>
<sequence length="50" mass="5764">MKKVNDEFEALVVPLLKSDWNSIQETLRIAQNKELSDKILRGMARIRAGH</sequence>
<dbReference type="PATRIC" id="fig|28037.97.peg.1412"/>
<reference evidence="1 2" key="1">
    <citation type="submission" date="2014-05" db="EMBL/GenBank/DDBJ databases">
        <authorList>
            <person name="Daugherty S.C."/>
            <person name="Tallon L.J."/>
            <person name="Sadzewicz L."/>
            <person name="Kilian M."/>
            <person name="Tettelin H."/>
        </authorList>
    </citation>
    <scope>NUCLEOTIDE SEQUENCE [LARGE SCALE GENOMIC DNA]</scope>
    <source>
        <strain evidence="1 2">SK642</strain>
    </source>
</reference>
<dbReference type="OrthoDB" id="9802003at2"/>
<organism evidence="1 2">
    <name type="scientific">Streptococcus mitis</name>
    <dbReference type="NCBI Taxonomy" id="28037"/>
    <lineage>
        <taxon>Bacteria</taxon>
        <taxon>Bacillati</taxon>
        <taxon>Bacillota</taxon>
        <taxon>Bacilli</taxon>
        <taxon>Lactobacillales</taxon>
        <taxon>Streptococcaceae</taxon>
        <taxon>Streptococcus</taxon>
        <taxon>Streptococcus mitis group</taxon>
    </lineage>
</organism>
<evidence type="ECO:0000313" key="1">
    <source>
        <dbReference type="EMBL" id="KEQ40217.1"/>
    </source>
</evidence>
<comment type="caution">
    <text evidence="1">The sequence shown here is derived from an EMBL/GenBank/DDBJ whole genome shotgun (WGS) entry which is preliminary data.</text>
</comment>
<dbReference type="AlphaFoldDB" id="A0A081QB94"/>
<evidence type="ECO:0000313" key="2">
    <source>
        <dbReference type="Proteomes" id="UP000028030"/>
    </source>
</evidence>
<gene>
    <name evidence="1" type="ORF">SK642_1475</name>
</gene>